<evidence type="ECO:0000313" key="4">
    <source>
        <dbReference type="EMBL" id="CEL01471.1"/>
    </source>
</evidence>
<dbReference type="PANTHER" id="PTHR30383">
    <property type="entry name" value="THIOESTERASE 1/PROTEASE 1/LYSOPHOSPHOLIPASE L1"/>
    <property type="match status" value="1"/>
</dbReference>
<dbReference type="EMBL" id="CDMC01000001">
    <property type="protein sequence ID" value="CEL01471.1"/>
    <property type="molecule type" value="Genomic_DNA"/>
</dbReference>
<dbReference type="STRING" id="454130.A0A0U5FWN4"/>
<evidence type="ECO:0000259" key="3">
    <source>
        <dbReference type="Pfam" id="PF13472"/>
    </source>
</evidence>
<feature type="chain" id="PRO_5006857366" description="SGNH hydrolase-type esterase domain-containing protein" evidence="2">
    <location>
        <begin position="20"/>
        <end position="386"/>
    </location>
</feature>
<dbReference type="Proteomes" id="UP000054771">
    <property type="component" value="Unassembled WGS sequence"/>
</dbReference>
<dbReference type="InterPro" id="IPR013830">
    <property type="entry name" value="SGNH_hydro"/>
</dbReference>
<feature type="compositionally biased region" description="Basic and acidic residues" evidence="1">
    <location>
        <begin position="253"/>
        <end position="271"/>
    </location>
</feature>
<keyword evidence="5" id="KW-1185">Reference proteome</keyword>
<dbReference type="Pfam" id="PF13472">
    <property type="entry name" value="Lipase_GDSL_2"/>
    <property type="match status" value="1"/>
</dbReference>
<feature type="domain" description="SGNH hydrolase-type esterase" evidence="3">
    <location>
        <begin position="56"/>
        <end position="230"/>
    </location>
</feature>
<keyword evidence="2" id="KW-0732">Signal</keyword>
<dbReference type="OrthoDB" id="6123at2759"/>
<dbReference type="InterPro" id="IPR036514">
    <property type="entry name" value="SGNH_hydro_sf"/>
</dbReference>
<dbReference type="GO" id="GO:0004622">
    <property type="term" value="F:phosphatidylcholine lysophospholipase activity"/>
    <property type="evidence" value="ECO:0007669"/>
    <property type="project" value="TreeGrafter"/>
</dbReference>
<dbReference type="InterPro" id="IPR051532">
    <property type="entry name" value="Ester_Hydrolysis_Enzymes"/>
</dbReference>
<accession>A0A0U5FWN4</accession>
<dbReference type="PANTHER" id="PTHR30383:SF31">
    <property type="entry name" value="SGNH HYDROLASE-TYPE ESTERASE DOMAIN-CONTAINING PROTEIN-RELATED"/>
    <property type="match status" value="1"/>
</dbReference>
<dbReference type="SUPFAM" id="SSF52266">
    <property type="entry name" value="SGNH hydrolase"/>
    <property type="match status" value="1"/>
</dbReference>
<evidence type="ECO:0000313" key="5">
    <source>
        <dbReference type="Proteomes" id="UP000054771"/>
    </source>
</evidence>
<feature type="region of interest" description="Disordered" evidence="1">
    <location>
        <begin position="251"/>
        <end position="290"/>
    </location>
</feature>
<organism evidence="4 5">
    <name type="scientific">Aspergillus calidoustus</name>
    <dbReference type="NCBI Taxonomy" id="454130"/>
    <lineage>
        <taxon>Eukaryota</taxon>
        <taxon>Fungi</taxon>
        <taxon>Dikarya</taxon>
        <taxon>Ascomycota</taxon>
        <taxon>Pezizomycotina</taxon>
        <taxon>Eurotiomycetes</taxon>
        <taxon>Eurotiomycetidae</taxon>
        <taxon>Eurotiales</taxon>
        <taxon>Aspergillaceae</taxon>
        <taxon>Aspergillus</taxon>
        <taxon>Aspergillus subgen. Nidulantes</taxon>
    </lineage>
</organism>
<protein>
    <recommendedName>
        <fullName evidence="3">SGNH hydrolase-type esterase domain-containing protein</fullName>
    </recommendedName>
</protein>
<evidence type="ECO:0000256" key="1">
    <source>
        <dbReference type="SAM" id="MobiDB-lite"/>
    </source>
</evidence>
<dbReference type="Gene3D" id="3.40.50.1110">
    <property type="entry name" value="SGNH hydrolase"/>
    <property type="match status" value="1"/>
</dbReference>
<reference evidence="5" key="1">
    <citation type="journal article" date="2016" name="Genome Announc.">
        <title>Draft genome sequences of fungus Aspergillus calidoustus.</title>
        <authorList>
            <person name="Horn F."/>
            <person name="Linde J."/>
            <person name="Mattern D.J."/>
            <person name="Walther G."/>
            <person name="Guthke R."/>
            <person name="Scherlach K."/>
            <person name="Martin K."/>
            <person name="Brakhage A.A."/>
            <person name="Petzke L."/>
            <person name="Valiante V."/>
        </authorList>
    </citation>
    <scope>NUCLEOTIDE SEQUENCE [LARGE SCALE GENOMIC DNA]</scope>
    <source>
        <strain evidence="5">SF006504</strain>
    </source>
</reference>
<sequence length="386" mass="42876">MNLWLKACAYVLLAQRALAYPSPAIFYHNLTVEEFDPALQKRQNVGQGQMLRILPLGASITNGEMSSHKCGYRKHLREALRAAGYEVDMIGSKQTGIDFDDNDNEGWGGYTIDQVHQKGKAMYPAKPNLVLINAGTNNCRLNEHDALANGYLDMHRMVLDIFNNIEGVTIILSGLLPNNAHPQCNKELNDGYGYLVNSLAAEGKKIIYANLQYDWIDLADGTHPNDEGYKKLAAVWFRAIDQARQKHFITDPAHIDPGKGENGVCDKKPGEYDLSGQSQRGSGADDGPYKHKGQAMGTARLFISPIHVKDLGQTLFVAKVMGGLGGNLVWYYEPVRYPGEFRVYSYDDWKSGIRNTFKNGDGYDDFICIGPEGNMHVLTLLVSGLR</sequence>
<feature type="signal peptide" evidence="2">
    <location>
        <begin position="1"/>
        <end position="19"/>
    </location>
</feature>
<dbReference type="AlphaFoldDB" id="A0A0U5FWN4"/>
<proteinExistence type="predicted"/>
<evidence type="ECO:0000256" key="2">
    <source>
        <dbReference type="SAM" id="SignalP"/>
    </source>
</evidence>
<name>A0A0U5FWN4_ASPCI</name>
<gene>
    <name evidence="4" type="ORF">ASPCAL01053</name>
</gene>